<feature type="coiled-coil region" evidence="1">
    <location>
        <begin position="170"/>
        <end position="209"/>
    </location>
</feature>
<protein>
    <submittedName>
        <fullName evidence="3">Histidine kinase-, DNA gyrase B-, and HSP90-like ATPase</fullName>
    </submittedName>
</protein>
<evidence type="ECO:0000256" key="1">
    <source>
        <dbReference type="SAM" id="Coils"/>
    </source>
</evidence>
<accession>A0A1M4TVZ8</accession>
<dbReference type="InterPro" id="IPR036890">
    <property type="entry name" value="HATPase_C_sf"/>
</dbReference>
<evidence type="ECO:0000313" key="4">
    <source>
        <dbReference type="Proteomes" id="UP000184114"/>
    </source>
</evidence>
<feature type="domain" description="Histidine kinase/HSP90-like ATPase" evidence="2">
    <location>
        <begin position="295"/>
        <end position="406"/>
    </location>
</feature>
<proteinExistence type="predicted"/>
<keyword evidence="4" id="KW-1185">Reference proteome</keyword>
<evidence type="ECO:0000313" key="3">
    <source>
        <dbReference type="EMBL" id="SHE48487.1"/>
    </source>
</evidence>
<gene>
    <name evidence="3" type="ORF">SAMN02745784_00878</name>
</gene>
<dbReference type="AlphaFoldDB" id="A0A1M4TVZ8"/>
<dbReference type="GO" id="GO:0000155">
    <property type="term" value="F:phosphorelay sensor kinase activity"/>
    <property type="evidence" value="ECO:0007669"/>
    <property type="project" value="InterPro"/>
</dbReference>
<dbReference type="InterPro" id="IPR003594">
    <property type="entry name" value="HATPase_dom"/>
</dbReference>
<dbReference type="Pfam" id="PF06580">
    <property type="entry name" value="His_kinase"/>
    <property type="match status" value="1"/>
</dbReference>
<dbReference type="InterPro" id="IPR010559">
    <property type="entry name" value="Sig_transdc_His_kin_internal"/>
</dbReference>
<dbReference type="RefSeq" id="WP_072973522.1">
    <property type="nucleotide sequence ID" value="NZ_FQTY01000002.1"/>
</dbReference>
<reference evidence="4" key="1">
    <citation type="submission" date="2016-11" db="EMBL/GenBank/DDBJ databases">
        <authorList>
            <person name="Varghese N."/>
            <person name="Submissions S."/>
        </authorList>
    </citation>
    <scope>NUCLEOTIDE SEQUENCE [LARGE SCALE GENOMIC DNA]</scope>
    <source>
        <strain evidence="4">DSM 18095</strain>
    </source>
</reference>
<dbReference type="Pfam" id="PF02518">
    <property type="entry name" value="HATPase_c"/>
    <property type="match status" value="1"/>
</dbReference>
<evidence type="ECO:0000259" key="2">
    <source>
        <dbReference type="SMART" id="SM00387"/>
    </source>
</evidence>
<dbReference type="InterPro" id="IPR018771">
    <property type="entry name" value="PocR_dom"/>
</dbReference>
<dbReference type="Gene3D" id="3.30.565.10">
    <property type="entry name" value="Histidine kinase-like ATPase, C-terminal domain"/>
    <property type="match status" value="1"/>
</dbReference>
<sequence length="410" mass="46912">MDIKLTDILTEDFLEKFQDSFAFATGFGVVFVDLDGNHIGEGSNFSKFCSAINKTKEGASYCALTNRKAIDLAIKTKKPSIYICHAGLINIEIPLTYGGEYIGAITAGQVLCSDMDIYPKDSDFKLLPWLHTEEAAEYFRNIKVLTRQEIEATAVSLENIANYIIQNTMYNKLQEKLAKERQKTLEYEKKQIEMEHQLKLAELEALQKQVTPHFIFNVVSSISRLISMEEYTSASNMLDSFSQMLRYSLSDISSQITLEQELNYIQNYLVIQKNRFCERIEYEIITDSEILSLIIPYFSLQPLVENAIEHGLLPLEKGGKLKLNFSTTPSYYCIEIFDNGIGMNDKKLDEVRKILQSGKDTTSTNHIGLKNCYRRFKLMYGENSTFNIESKPNKGTRIYITISRNNYIGK</sequence>
<name>A0A1M4TVZ8_9FIRM</name>
<organism evidence="3 4">
    <name type="scientific">Tissierella praeacuta DSM 18095</name>
    <dbReference type="NCBI Taxonomy" id="1123404"/>
    <lineage>
        <taxon>Bacteria</taxon>
        <taxon>Bacillati</taxon>
        <taxon>Bacillota</taxon>
        <taxon>Tissierellia</taxon>
        <taxon>Tissierellales</taxon>
        <taxon>Tissierellaceae</taxon>
        <taxon>Tissierella</taxon>
    </lineage>
</organism>
<keyword evidence="3" id="KW-0418">Kinase</keyword>
<dbReference type="STRING" id="1123404.SAMN02745784_00878"/>
<dbReference type="Proteomes" id="UP000184114">
    <property type="component" value="Unassembled WGS sequence"/>
</dbReference>
<dbReference type="SMART" id="SM00387">
    <property type="entry name" value="HATPase_c"/>
    <property type="match status" value="1"/>
</dbReference>
<keyword evidence="3" id="KW-0808">Transferase</keyword>
<keyword evidence="1" id="KW-0175">Coiled coil</keyword>
<dbReference type="InterPro" id="IPR050640">
    <property type="entry name" value="Bact_2-comp_sensor_kinase"/>
</dbReference>
<dbReference type="Pfam" id="PF10114">
    <property type="entry name" value="PocR"/>
    <property type="match status" value="1"/>
</dbReference>
<dbReference type="GO" id="GO:0016020">
    <property type="term" value="C:membrane"/>
    <property type="evidence" value="ECO:0007669"/>
    <property type="project" value="InterPro"/>
</dbReference>
<dbReference type="EMBL" id="FQTY01000002">
    <property type="protein sequence ID" value="SHE48487.1"/>
    <property type="molecule type" value="Genomic_DNA"/>
</dbReference>
<dbReference type="GeneID" id="90996282"/>
<dbReference type="PANTHER" id="PTHR34220:SF7">
    <property type="entry name" value="SENSOR HISTIDINE KINASE YPDA"/>
    <property type="match status" value="1"/>
</dbReference>
<dbReference type="PANTHER" id="PTHR34220">
    <property type="entry name" value="SENSOR HISTIDINE KINASE YPDA"/>
    <property type="match status" value="1"/>
</dbReference>
<dbReference type="SUPFAM" id="SSF55874">
    <property type="entry name" value="ATPase domain of HSP90 chaperone/DNA topoisomerase II/histidine kinase"/>
    <property type="match status" value="1"/>
</dbReference>